<evidence type="ECO:0000256" key="3">
    <source>
        <dbReference type="ARBA" id="ARBA00022475"/>
    </source>
</evidence>
<dbReference type="Pfam" id="PF07681">
    <property type="entry name" value="DoxX"/>
    <property type="match status" value="1"/>
</dbReference>
<evidence type="ECO:0000256" key="6">
    <source>
        <dbReference type="ARBA" id="ARBA00023136"/>
    </source>
</evidence>
<evidence type="ECO:0000256" key="1">
    <source>
        <dbReference type="ARBA" id="ARBA00004651"/>
    </source>
</evidence>
<evidence type="ECO:0000256" key="2">
    <source>
        <dbReference type="ARBA" id="ARBA00006679"/>
    </source>
</evidence>
<protein>
    <submittedName>
        <fullName evidence="8">DoxX family protein</fullName>
    </submittedName>
</protein>
<reference evidence="9" key="1">
    <citation type="journal article" date="2019" name="Int. J. Syst. Evol. Microbiol.">
        <title>The Global Catalogue of Microorganisms (GCM) 10K type strain sequencing project: providing services to taxonomists for standard genome sequencing and annotation.</title>
        <authorList>
            <consortium name="The Broad Institute Genomics Platform"/>
            <consortium name="The Broad Institute Genome Sequencing Center for Infectious Disease"/>
            <person name="Wu L."/>
            <person name="Ma J."/>
        </authorList>
    </citation>
    <scope>NUCLEOTIDE SEQUENCE [LARGE SCALE GENOMIC DNA]</scope>
    <source>
        <strain evidence="9">KCTC 42903</strain>
    </source>
</reference>
<evidence type="ECO:0000256" key="7">
    <source>
        <dbReference type="SAM" id="Phobius"/>
    </source>
</evidence>
<name>A0ABW5JRJ3_9FLAO</name>
<evidence type="ECO:0000256" key="5">
    <source>
        <dbReference type="ARBA" id="ARBA00022989"/>
    </source>
</evidence>
<keyword evidence="4 7" id="KW-0812">Transmembrane</keyword>
<feature type="transmembrane region" description="Helical" evidence="7">
    <location>
        <begin position="21"/>
        <end position="38"/>
    </location>
</feature>
<comment type="caution">
    <text evidence="8">The sequence shown here is derived from an EMBL/GenBank/DDBJ whole genome shotgun (WGS) entry which is preliminary data.</text>
</comment>
<dbReference type="InterPro" id="IPR051907">
    <property type="entry name" value="DoxX-like_oxidoreductase"/>
</dbReference>
<dbReference type="RefSeq" id="WP_388014731.1">
    <property type="nucleotide sequence ID" value="NZ_JBHUDT010000001.1"/>
</dbReference>
<feature type="transmembrane region" description="Helical" evidence="7">
    <location>
        <begin position="58"/>
        <end position="79"/>
    </location>
</feature>
<evidence type="ECO:0000256" key="4">
    <source>
        <dbReference type="ARBA" id="ARBA00022692"/>
    </source>
</evidence>
<feature type="transmembrane region" description="Helical" evidence="7">
    <location>
        <begin position="86"/>
        <end position="102"/>
    </location>
</feature>
<comment type="similarity">
    <text evidence="2">Belongs to the DoxX family.</text>
</comment>
<feature type="transmembrane region" description="Helical" evidence="7">
    <location>
        <begin position="114"/>
        <end position="134"/>
    </location>
</feature>
<sequence length="142" mass="15310">MKKTTKHMFYSGDYPSNVNNALLILRVVIGIFMLTHGWGKLVTLFGSGPIQFPDPLGVGATASLALTVFSEVVCSILLILGLATRFAAIPLLITMLVAAFVIHANDGFAKQEFALLYAVIYLSIAIIGAGKYSLDYLLSKNK</sequence>
<organism evidence="8 9">
    <name type="scientific">Gelatiniphilus marinus</name>
    <dbReference type="NCBI Taxonomy" id="1759464"/>
    <lineage>
        <taxon>Bacteria</taxon>
        <taxon>Pseudomonadati</taxon>
        <taxon>Bacteroidota</taxon>
        <taxon>Flavobacteriia</taxon>
        <taxon>Flavobacteriales</taxon>
        <taxon>Flavobacteriaceae</taxon>
        <taxon>Gelatiniphilus</taxon>
    </lineage>
</organism>
<dbReference type="InterPro" id="IPR032808">
    <property type="entry name" value="DoxX"/>
</dbReference>
<accession>A0ABW5JRJ3</accession>
<dbReference type="PANTHER" id="PTHR33452:SF1">
    <property type="entry name" value="INNER MEMBRANE PROTEIN YPHA-RELATED"/>
    <property type="match status" value="1"/>
</dbReference>
<proteinExistence type="inferred from homology"/>
<keyword evidence="3" id="KW-1003">Cell membrane</keyword>
<evidence type="ECO:0000313" key="9">
    <source>
        <dbReference type="Proteomes" id="UP001597441"/>
    </source>
</evidence>
<keyword evidence="6 7" id="KW-0472">Membrane</keyword>
<evidence type="ECO:0000313" key="8">
    <source>
        <dbReference type="EMBL" id="MFD2534355.1"/>
    </source>
</evidence>
<keyword evidence="9" id="KW-1185">Reference proteome</keyword>
<gene>
    <name evidence="8" type="ORF">ACFSQS_04485</name>
</gene>
<dbReference type="EMBL" id="JBHULK010000001">
    <property type="protein sequence ID" value="MFD2534355.1"/>
    <property type="molecule type" value="Genomic_DNA"/>
</dbReference>
<dbReference type="PANTHER" id="PTHR33452">
    <property type="entry name" value="OXIDOREDUCTASE CATD-RELATED"/>
    <property type="match status" value="1"/>
</dbReference>
<keyword evidence="5 7" id="KW-1133">Transmembrane helix</keyword>
<dbReference type="Proteomes" id="UP001597441">
    <property type="component" value="Unassembled WGS sequence"/>
</dbReference>
<comment type="subcellular location">
    <subcellularLocation>
        <location evidence="1">Cell membrane</location>
        <topology evidence="1">Multi-pass membrane protein</topology>
    </subcellularLocation>
</comment>